<evidence type="ECO:0000256" key="2">
    <source>
        <dbReference type="ARBA" id="ARBA00008164"/>
    </source>
</evidence>
<organism evidence="4 5">
    <name type="scientific">Oleomonas cavernae</name>
    <dbReference type="NCBI Taxonomy" id="2320859"/>
    <lineage>
        <taxon>Bacteria</taxon>
        <taxon>Pseudomonadati</taxon>
        <taxon>Pseudomonadota</taxon>
        <taxon>Alphaproteobacteria</taxon>
        <taxon>Acetobacterales</taxon>
        <taxon>Acetobacteraceae</taxon>
        <taxon>Oleomonas</taxon>
    </lineage>
</organism>
<dbReference type="PANTHER" id="PTHR10264">
    <property type="entry name" value="BAND 7 PROTEIN-RELATED"/>
    <property type="match status" value="1"/>
</dbReference>
<keyword evidence="5" id="KW-1185">Reference proteome</keyword>
<dbReference type="AlphaFoldDB" id="A0A418WIP2"/>
<evidence type="ECO:0000256" key="1">
    <source>
        <dbReference type="ARBA" id="ARBA00004167"/>
    </source>
</evidence>
<dbReference type="Pfam" id="PF01145">
    <property type="entry name" value="Band_7"/>
    <property type="match status" value="1"/>
</dbReference>
<dbReference type="GO" id="GO:0005886">
    <property type="term" value="C:plasma membrane"/>
    <property type="evidence" value="ECO:0007669"/>
    <property type="project" value="InterPro"/>
</dbReference>
<dbReference type="PANTHER" id="PTHR10264:SF83">
    <property type="entry name" value="BLL5629 PROTEIN"/>
    <property type="match status" value="1"/>
</dbReference>
<dbReference type="Proteomes" id="UP000284605">
    <property type="component" value="Unassembled WGS sequence"/>
</dbReference>
<evidence type="ECO:0000313" key="5">
    <source>
        <dbReference type="Proteomes" id="UP000284605"/>
    </source>
</evidence>
<sequence>MYLLDALRGRKRVLVKENERIVALHKGELLGIYGPGEHALPNRRHSLETFRHDIGSAVFASPFEKVLFDKLPEVAARHLTQFRTARAEIAVIERDGQIHTVLAPDAKLTVWTDAGPWAVTRVDTSADLRVDPDLLRRLALATKAGLVTAATVPEGHAGLLFVDGIHVETLTPGVYGFWKAGRSAAVKVIDLKRQSLDVTGQEVLTRDRVTIRINLAAEYRVADPALAVSAVKDFADSLYRALQFAFRKTLGVLSLDQILEKKVTVDEEAAAKVKADMAAIGVEVIDIALKDVILPGEMREILNQVVAAEKQAEANVIRRREETNATRSLLNTAKVMAENPVMLRLKELEALETIAGKVERLTIHNGTGGLLNEIVRLRDE</sequence>
<evidence type="ECO:0000259" key="3">
    <source>
        <dbReference type="SMART" id="SM00244"/>
    </source>
</evidence>
<gene>
    <name evidence="4" type="ORF">D3874_07225</name>
</gene>
<dbReference type="SMART" id="SM00244">
    <property type="entry name" value="PHB"/>
    <property type="match status" value="1"/>
</dbReference>
<feature type="domain" description="Band 7" evidence="3">
    <location>
        <begin position="147"/>
        <end position="306"/>
    </location>
</feature>
<dbReference type="InterPro" id="IPR043202">
    <property type="entry name" value="Band-7_stomatin-like"/>
</dbReference>
<dbReference type="EMBL" id="QYUK01000011">
    <property type="protein sequence ID" value="RJF89894.1"/>
    <property type="molecule type" value="Genomic_DNA"/>
</dbReference>
<dbReference type="Gene3D" id="3.30.479.30">
    <property type="entry name" value="Band 7 domain"/>
    <property type="match status" value="1"/>
</dbReference>
<dbReference type="SUPFAM" id="SSF117892">
    <property type="entry name" value="Band 7/SPFH domain"/>
    <property type="match status" value="1"/>
</dbReference>
<evidence type="ECO:0000313" key="4">
    <source>
        <dbReference type="EMBL" id="RJF89894.1"/>
    </source>
</evidence>
<dbReference type="CDD" id="cd13438">
    <property type="entry name" value="SPFH_eoslipins_u2"/>
    <property type="match status" value="1"/>
</dbReference>
<dbReference type="OrthoDB" id="5501731at2"/>
<comment type="caution">
    <text evidence="4">The sequence shown here is derived from an EMBL/GenBank/DDBJ whole genome shotgun (WGS) entry which is preliminary data.</text>
</comment>
<reference evidence="4 5" key="1">
    <citation type="submission" date="2018-09" db="EMBL/GenBank/DDBJ databases">
        <authorList>
            <person name="Zhu H."/>
        </authorList>
    </citation>
    <scope>NUCLEOTIDE SEQUENCE [LARGE SCALE GENOMIC DNA]</scope>
    <source>
        <strain evidence="4 5">K1W22B-8</strain>
    </source>
</reference>
<name>A0A418WIP2_9PROT</name>
<accession>A0A418WIP2</accession>
<protein>
    <submittedName>
        <fullName evidence="4">Slipin family protein</fullName>
    </submittedName>
</protein>
<proteinExistence type="inferred from homology"/>
<comment type="similarity">
    <text evidence="2">Belongs to the band 7/mec-2 family.</text>
</comment>
<dbReference type="InterPro" id="IPR036013">
    <property type="entry name" value="Band_7/SPFH_dom_sf"/>
</dbReference>
<dbReference type="InterPro" id="IPR001107">
    <property type="entry name" value="Band_7"/>
</dbReference>
<dbReference type="Gene3D" id="6.10.250.2090">
    <property type="match status" value="1"/>
</dbReference>
<comment type="subcellular location">
    <subcellularLocation>
        <location evidence="1">Membrane</location>
        <topology evidence="1">Single-pass membrane protein</topology>
    </subcellularLocation>
</comment>